<feature type="compositionally biased region" description="Polar residues" evidence="1">
    <location>
        <begin position="157"/>
        <end position="169"/>
    </location>
</feature>
<feature type="region of interest" description="Disordered" evidence="1">
    <location>
        <begin position="157"/>
        <end position="180"/>
    </location>
</feature>
<dbReference type="STRING" id="1317122.ATO12_09855"/>
<dbReference type="OrthoDB" id="1100725at2"/>
<evidence type="ECO:0000256" key="1">
    <source>
        <dbReference type="SAM" id="MobiDB-lite"/>
    </source>
</evidence>
<sequence>MKKKLEAELISIAHRILQLKDKTTLSQLQEEARELYEKLTILNFSESHFAGPQPTIGQIKEALDTNEPDISDTSNESDELKKVRQKIKAIIDPEPISDKKQESIPKQFSSPESDQEQKEDDIDTIENKPEIIIEEINARVAEDLFVPASTKVAEESVSFSDSIPPQSTYEKNDKEEVTPTLEDISDVKDRPKSINDQLRKEIHIGLNDRLAFIKYLFGGSAPDYNRVLSQLNTLRGKSEAEEFITTMIKPDYQNWEGKEEYEERFMDIVLSKFDH</sequence>
<dbReference type="RefSeq" id="WP_034240080.1">
    <property type="nucleotide sequence ID" value="NZ_AQRA01000002.1"/>
</dbReference>
<dbReference type="eggNOG" id="ENOG502ZA4I">
    <property type="taxonomic scope" value="Bacteria"/>
</dbReference>
<name>A0A023BYM2_9FLAO</name>
<dbReference type="Proteomes" id="UP000023541">
    <property type="component" value="Unassembled WGS sequence"/>
</dbReference>
<proteinExistence type="predicted"/>
<dbReference type="EMBL" id="AQRA01000002">
    <property type="protein sequence ID" value="EZH75024.1"/>
    <property type="molecule type" value="Genomic_DNA"/>
</dbReference>
<gene>
    <name evidence="2" type="ORF">ATO12_09855</name>
</gene>
<comment type="caution">
    <text evidence="2">The sequence shown here is derived from an EMBL/GenBank/DDBJ whole genome shotgun (WGS) entry which is preliminary data.</text>
</comment>
<dbReference type="AlphaFoldDB" id="A0A023BYM2"/>
<protein>
    <submittedName>
        <fullName evidence="2">Uncharacterized protein</fullName>
    </submittedName>
</protein>
<evidence type="ECO:0000313" key="3">
    <source>
        <dbReference type="Proteomes" id="UP000023541"/>
    </source>
</evidence>
<feature type="compositionally biased region" description="Acidic residues" evidence="1">
    <location>
        <begin position="113"/>
        <end position="123"/>
    </location>
</feature>
<keyword evidence="3" id="KW-1185">Reference proteome</keyword>
<reference evidence="2 3" key="1">
    <citation type="submission" date="2014-04" db="EMBL/GenBank/DDBJ databases">
        <title>Aquimarina sp. 22II-S11-z7 Genome Sequencing.</title>
        <authorList>
            <person name="Lai Q."/>
        </authorList>
    </citation>
    <scope>NUCLEOTIDE SEQUENCE [LARGE SCALE GENOMIC DNA]</scope>
    <source>
        <strain evidence="2 3">22II-S11-z7</strain>
    </source>
</reference>
<accession>A0A023BYM2</accession>
<organism evidence="2 3">
    <name type="scientific">Aquimarina atlantica</name>
    <dbReference type="NCBI Taxonomy" id="1317122"/>
    <lineage>
        <taxon>Bacteria</taxon>
        <taxon>Pseudomonadati</taxon>
        <taxon>Bacteroidota</taxon>
        <taxon>Flavobacteriia</taxon>
        <taxon>Flavobacteriales</taxon>
        <taxon>Flavobacteriaceae</taxon>
        <taxon>Aquimarina</taxon>
    </lineage>
</organism>
<feature type="region of interest" description="Disordered" evidence="1">
    <location>
        <begin position="91"/>
        <end position="123"/>
    </location>
</feature>
<evidence type="ECO:0000313" key="2">
    <source>
        <dbReference type="EMBL" id="EZH75024.1"/>
    </source>
</evidence>